<keyword evidence="1" id="KW-0472">Membrane</keyword>
<protein>
    <recommendedName>
        <fullName evidence="4">DUF998 domain-containing protein</fullName>
    </recommendedName>
</protein>
<evidence type="ECO:0000256" key="1">
    <source>
        <dbReference type="SAM" id="Phobius"/>
    </source>
</evidence>
<sequence>MSGSLAVVLALVGIPLVTLLAPWFAWPANALSDLGVAPRTAALFNGTLLVAAALGLPYAWALWRDATGWARASGVLFAPTLLLLGGVGAFPSGSPYHFPAAVGFYLGLTATLVADGLTRHGTATGRASLAFAALHVGQWALWVAGVRVGPGLAVPEFVGAAVLALWVLALSPVAPLAGGGESRTGESDRG</sequence>
<keyword evidence="3" id="KW-1185">Reference proteome</keyword>
<proteinExistence type="predicted"/>
<dbReference type="Pfam" id="PF06197">
    <property type="entry name" value="DUF998"/>
    <property type="match status" value="1"/>
</dbReference>
<dbReference type="PANTHER" id="PTHR42241">
    <property type="entry name" value="HYPOTHETICAL MEMBRANE PROTEIN, CONSERVED, DUF998 FAMILY"/>
    <property type="match status" value="1"/>
</dbReference>
<evidence type="ECO:0000313" key="3">
    <source>
        <dbReference type="Proteomes" id="UP000017840"/>
    </source>
</evidence>
<evidence type="ECO:0008006" key="4">
    <source>
        <dbReference type="Google" id="ProtNLM"/>
    </source>
</evidence>
<gene>
    <name evidence="2" type="ORF">K933_12977</name>
</gene>
<keyword evidence="1" id="KW-0812">Transmembrane</keyword>
<evidence type="ECO:0000313" key="2">
    <source>
        <dbReference type="EMBL" id="ESP87632.1"/>
    </source>
</evidence>
<reference evidence="2 3" key="1">
    <citation type="journal article" date="2013" name="Genome Announc.">
        <title>Draft Genome Sequence of 'Candidatus Halobonum tyrrellensis' Strain G22, Isolated from the Hypersaline Waters of Lake Tyrrell, Australia.</title>
        <authorList>
            <person name="Ugalde J.A."/>
            <person name="Narasingarao P."/>
            <person name="Kuo S."/>
            <person name="Podell S."/>
            <person name="Allen E.E."/>
        </authorList>
    </citation>
    <scope>NUCLEOTIDE SEQUENCE [LARGE SCALE GENOMIC DNA]</scope>
    <source>
        <strain evidence="2 3">G22</strain>
    </source>
</reference>
<dbReference type="PANTHER" id="PTHR42241:SF2">
    <property type="entry name" value="HYPOTHETICAL MEMBRANE PROTEIN, CONSERVED, DUF998 FAMILY"/>
    <property type="match status" value="1"/>
</dbReference>
<feature type="transmembrane region" description="Helical" evidence="1">
    <location>
        <begin position="72"/>
        <end position="90"/>
    </location>
</feature>
<keyword evidence="1" id="KW-1133">Transmembrane helix</keyword>
<feature type="transmembrane region" description="Helical" evidence="1">
    <location>
        <begin position="96"/>
        <end position="115"/>
    </location>
</feature>
<feature type="transmembrane region" description="Helical" evidence="1">
    <location>
        <begin position="157"/>
        <end position="177"/>
    </location>
</feature>
<dbReference type="AlphaFoldDB" id="V4IWR3"/>
<organism evidence="2 3">
    <name type="scientific">Candidatus Halobonum tyrrellensis G22</name>
    <dbReference type="NCBI Taxonomy" id="1324957"/>
    <lineage>
        <taxon>Archaea</taxon>
        <taxon>Methanobacteriati</taxon>
        <taxon>Methanobacteriota</taxon>
        <taxon>Stenosarchaea group</taxon>
        <taxon>Halobacteria</taxon>
        <taxon>Halobacteriales</taxon>
        <taxon>Haloferacaceae</taxon>
        <taxon>Candidatus Halobonum</taxon>
    </lineage>
</organism>
<feature type="transmembrane region" description="Helical" evidence="1">
    <location>
        <begin position="40"/>
        <end position="60"/>
    </location>
</feature>
<comment type="caution">
    <text evidence="2">The sequence shown here is derived from an EMBL/GenBank/DDBJ whole genome shotgun (WGS) entry which is preliminary data.</text>
</comment>
<dbReference type="eggNOG" id="arCOG02008">
    <property type="taxonomic scope" value="Archaea"/>
</dbReference>
<accession>V4IWR3</accession>
<dbReference type="Proteomes" id="UP000017840">
    <property type="component" value="Unassembled WGS sequence"/>
</dbReference>
<feature type="transmembrane region" description="Helical" evidence="1">
    <location>
        <begin position="127"/>
        <end position="145"/>
    </location>
</feature>
<name>V4IWR3_9EURY</name>
<dbReference type="InterPro" id="IPR009339">
    <property type="entry name" value="DUF998"/>
</dbReference>
<dbReference type="EMBL" id="ASGZ01000053">
    <property type="protein sequence ID" value="ESP87632.1"/>
    <property type="molecule type" value="Genomic_DNA"/>
</dbReference>